<keyword evidence="5" id="KW-1185">Reference proteome</keyword>
<comment type="caution">
    <text evidence="4">The sequence shown here is derived from an EMBL/GenBank/DDBJ whole genome shotgun (WGS) entry which is preliminary data.</text>
</comment>
<feature type="compositionally biased region" description="Basic and acidic residues" evidence="1">
    <location>
        <begin position="105"/>
        <end position="114"/>
    </location>
</feature>
<name>A0AAD7K735_9AGAR</name>
<reference evidence="4" key="1">
    <citation type="submission" date="2023-03" db="EMBL/GenBank/DDBJ databases">
        <title>Massive genome expansion in bonnet fungi (Mycena s.s.) driven by repeated elements and novel gene families across ecological guilds.</title>
        <authorList>
            <consortium name="Lawrence Berkeley National Laboratory"/>
            <person name="Harder C.B."/>
            <person name="Miyauchi S."/>
            <person name="Viragh M."/>
            <person name="Kuo A."/>
            <person name="Thoen E."/>
            <person name="Andreopoulos B."/>
            <person name="Lu D."/>
            <person name="Skrede I."/>
            <person name="Drula E."/>
            <person name="Henrissat B."/>
            <person name="Morin E."/>
            <person name="Kohler A."/>
            <person name="Barry K."/>
            <person name="LaButti K."/>
            <person name="Morin E."/>
            <person name="Salamov A."/>
            <person name="Lipzen A."/>
            <person name="Mereny Z."/>
            <person name="Hegedus B."/>
            <person name="Baldrian P."/>
            <person name="Stursova M."/>
            <person name="Weitz H."/>
            <person name="Taylor A."/>
            <person name="Grigoriev I.V."/>
            <person name="Nagy L.G."/>
            <person name="Martin F."/>
            <person name="Kauserud H."/>
        </authorList>
    </citation>
    <scope>NUCLEOTIDE SEQUENCE</scope>
    <source>
        <strain evidence="4">CBHHK182m</strain>
    </source>
</reference>
<feature type="transmembrane region" description="Helical" evidence="2">
    <location>
        <begin position="66"/>
        <end position="87"/>
    </location>
</feature>
<dbReference type="AlphaFoldDB" id="A0AAD7K735"/>
<protein>
    <submittedName>
        <fullName evidence="4">Uncharacterized protein</fullName>
    </submittedName>
</protein>
<keyword evidence="2" id="KW-0472">Membrane</keyword>
<sequence length="114" mass="12509">MFSNSHRLTFPWLLFISTLFTAGSVIALPHCRESETPSHTAGSRLLARLDGRAIDSEDVSDIAQKVVAPIAGATFVTICLLIFFCCFRMKKGPKEEDMGPGNVSEAERPPWARA</sequence>
<keyword evidence="2" id="KW-1133">Transmembrane helix</keyword>
<feature type="chain" id="PRO_5042020714" evidence="3">
    <location>
        <begin position="28"/>
        <end position="114"/>
    </location>
</feature>
<keyword evidence="3" id="KW-0732">Signal</keyword>
<organism evidence="4 5">
    <name type="scientific">Mycena metata</name>
    <dbReference type="NCBI Taxonomy" id="1033252"/>
    <lineage>
        <taxon>Eukaryota</taxon>
        <taxon>Fungi</taxon>
        <taxon>Dikarya</taxon>
        <taxon>Basidiomycota</taxon>
        <taxon>Agaricomycotina</taxon>
        <taxon>Agaricomycetes</taxon>
        <taxon>Agaricomycetidae</taxon>
        <taxon>Agaricales</taxon>
        <taxon>Marasmiineae</taxon>
        <taxon>Mycenaceae</taxon>
        <taxon>Mycena</taxon>
    </lineage>
</organism>
<proteinExistence type="predicted"/>
<feature type="signal peptide" evidence="3">
    <location>
        <begin position="1"/>
        <end position="27"/>
    </location>
</feature>
<evidence type="ECO:0000313" key="5">
    <source>
        <dbReference type="Proteomes" id="UP001215598"/>
    </source>
</evidence>
<evidence type="ECO:0000256" key="1">
    <source>
        <dbReference type="SAM" id="MobiDB-lite"/>
    </source>
</evidence>
<dbReference type="Proteomes" id="UP001215598">
    <property type="component" value="Unassembled WGS sequence"/>
</dbReference>
<gene>
    <name evidence="4" type="ORF">B0H16DRAFT_1499721</name>
</gene>
<evidence type="ECO:0000313" key="4">
    <source>
        <dbReference type="EMBL" id="KAJ7779738.1"/>
    </source>
</evidence>
<evidence type="ECO:0000256" key="3">
    <source>
        <dbReference type="SAM" id="SignalP"/>
    </source>
</evidence>
<accession>A0AAD7K735</accession>
<feature type="region of interest" description="Disordered" evidence="1">
    <location>
        <begin position="92"/>
        <end position="114"/>
    </location>
</feature>
<evidence type="ECO:0000256" key="2">
    <source>
        <dbReference type="SAM" id="Phobius"/>
    </source>
</evidence>
<keyword evidence="2" id="KW-0812">Transmembrane</keyword>
<dbReference type="EMBL" id="JARKIB010000005">
    <property type="protein sequence ID" value="KAJ7779738.1"/>
    <property type="molecule type" value="Genomic_DNA"/>
</dbReference>